<organism evidence="2 3">
    <name type="scientific">Somion occarium</name>
    <dbReference type="NCBI Taxonomy" id="3059160"/>
    <lineage>
        <taxon>Eukaryota</taxon>
        <taxon>Fungi</taxon>
        <taxon>Dikarya</taxon>
        <taxon>Basidiomycota</taxon>
        <taxon>Agaricomycotina</taxon>
        <taxon>Agaricomycetes</taxon>
        <taxon>Polyporales</taxon>
        <taxon>Cerrenaceae</taxon>
        <taxon>Somion</taxon>
    </lineage>
</organism>
<evidence type="ECO:0000259" key="1">
    <source>
        <dbReference type="SMART" id="SM00148"/>
    </source>
</evidence>
<dbReference type="InterPro" id="IPR017946">
    <property type="entry name" value="PLC-like_Pdiesterase_TIM-brl"/>
</dbReference>
<dbReference type="PROSITE" id="PS50007">
    <property type="entry name" value="PIPLC_X_DOMAIN"/>
    <property type="match status" value="1"/>
</dbReference>
<dbReference type="PANTHER" id="PTHR13593">
    <property type="match status" value="1"/>
</dbReference>
<dbReference type="Proteomes" id="UP001497453">
    <property type="component" value="Chromosome 3"/>
</dbReference>
<protein>
    <recommendedName>
        <fullName evidence="1">Phosphatidylinositol-specific phospholipase C X domain-containing protein</fullName>
    </recommendedName>
</protein>
<proteinExistence type="predicted"/>
<feature type="domain" description="Phosphatidylinositol-specific phospholipase C X" evidence="1">
    <location>
        <begin position="126"/>
        <end position="271"/>
    </location>
</feature>
<dbReference type="EMBL" id="OZ037946">
    <property type="protein sequence ID" value="CAL1703387.1"/>
    <property type="molecule type" value="Genomic_DNA"/>
</dbReference>
<keyword evidence="3" id="KW-1185">Reference proteome</keyword>
<sequence>MKHFTIHNRTNESVSLDAILDTFPAKQRMIILPGSSTTLPVRRFGAPLTLYRHDVSKGYSLYVKELVSPSKIIVHGPMVLGASWRAVEVGKDCPWIIYRSRSSRRYRSLLILPRRNLAAFLRDLPDSLSLSALALPGTHDTMALYGWPVSQCQSLATPLVVQLQSGVRILDIRLALKDSGLMAYHGVVAQQVSFQYILSTIHDFLTSPESHHETIVMSIKQEDFAVVRPQEFSQHVHDEIANGPGGMGMWFLGNRIPTLGEVRGKVVMFSRFGGNGGEWDGGLEGLGIHPTTWPDSEKFGFTWECKNTLVRTHDWYNIPSFLAIPEKTTLATQILLPPPNNPPVPTLAITFFSAASFPLAFPPTIARGFGWPSIGFGVEGVNARLAKWLIDELAGGGNDSEKPYMNPGPRIRGWAFMDFYTDPQDNSVIPLLIECNYRGRIRGEEGWL</sequence>
<dbReference type="SUPFAM" id="SSF51695">
    <property type="entry name" value="PLC-like phosphodiesterases"/>
    <property type="match status" value="1"/>
</dbReference>
<dbReference type="Pfam" id="PF00388">
    <property type="entry name" value="PI-PLC-X"/>
    <property type="match status" value="1"/>
</dbReference>
<dbReference type="Gene3D" id="3.20.20.190">
    <property type="entry name" value="Phosphatidylinositol (PI) phosphodiesterase"/>
    <property type="match status" value="1"/>
</dbReference>
<dbReference type="InterPro" id="IPR000909">
    <property type="entry name" value="PLipase_C_PInositol-sp_X_dom"/>
</dbReference>
<name>A0ABP1D8I0_9APHY</name>
<dbReference type="SMART" id="SM00148">
    <property type="entry name" value="PLCXc"/>
    <property type="match status" value="1"/>
</dbReference>
<evidence type="ECO:0000313" key="2">
    <source>
        <dbReference type="EMBL" id="CAL1703387.1"/>
    </source>
</evidence>
<dbReference type="PANTHER" id="PTHR13593:SF148">
    <property type="entry name" value="PHOSPHATIDYLINOSITOL-SPECIFIC PHOSPHOLIPASE C X DOMAIN-CONTAINING PROTEIN"/>
    <property type="match status" value="1"/>
</dbReference>
<reference evidence="3" key="1">
    <citation type="submission" date="2024-04" db="EMBL/GenBank/DDBJ databases">
        <authorList>
            <person name="Shaw F."/>
            <person name="Minotto A."/>
        </authorList>
    </citation>
    <scope>NUCLEOTIDE SEQUENCE [LARGE SCALE GENOMIC DNA]</scope>
</reference>
<dbReference type="InterPro" id="IPR051057">
    <property type="entry name" value="PI-PLC_domain"/>
</dbReference>
<gene>
    <name evidence="2" type="ORF">GFSPODELE1_LOCUS4547</name>
</gene>
<accession>A0ABP1D8I0</accession>
<evidence type="ECO:0000313" key="3">
    <source>
        <dbReference type="Proteomes" id="UP001497453"/>
    </source>
</evidence>